<feature type="domain" description="Bacteriophage Mu GpT" evidence="2">
    <location>
        <begin position="284"/>
        <end position="350"/>
    </location>
</feature>
<name>Q0EWD9_9PROT</name>
<dbReference type="STRING" id="314344.AL013_10530"/>
<feature type="signal peptide" evidence="1">
    <location>
        <begin position="1"/>
        <end position="29"/>
    </location>
</feature>
<evidence type="ECO:0000313" key="3">
    <source>
        <dbReference type="EMBL" id="EAU53532.1"/>
    </source>
</evidence>
<organism evidence="3 4">
    <name type="scientific">Mariprofundus ferrooxydans PV-1</name>
    <dbReference type="NCBI Taxonomy" id="314345"/>
    <lineage>
        <taxon>Bacteria</taxon>
        <taxon>Pseudomonadati</taxon>
        <taxon>Pseudomonadota</taxon>
        <taxon>Candidatius Mariprofundia</taxon>
        <taxon>Mariprofundales</taxon>
        <taxon>Mariprofundaceae</taxon>
        <taxon>Mariprofundus</taxon>
    </lineage>
</organism>
<evidence type="ECO:0000313" key="4">
    <source>
        <dbReference type="Proteomes" id="UP000005297"/>
    </source>
</evidence>
<dbReference type="InterPro" id="IPR018774">
    <property type="entry name" value="Phage_Mu_GpT"/>
</dbReference>
<sequence length="353" mass="38827">MKHILRTIGAMSVFAIIACCWFVGEPAHAATLITPENVAGMAFGGLLVNKDSLDVIFTNLKTLFNNAFTGAETTWQKIAMEVPSTGSKNDYAWLSMFPKMRKWVGEKFINNFEAFKYAIVNDDFEATVVVKRNDIEDDNLGIYNPQAQMAAYSSAQLPDELVYEAVNAAFTALCYDGQYFFDIDHPVNDPATGLPASVSNKGTKKLSCATLAAAQASLGVARTTMRKFKDDEGRPLGVRPKVLLVPPALEDTANVLANNERLEDGKQNPYRGTVEVVVGDWLTSDTAWFLLDTSKPVRPFIYQNRKAPVFVQQIDPMADNVFNRAEFNFGAEARAAAGYGFWQLAWGSDGTVA</sequence>
<protein>
    <submittedName>
        <fullName evidence="3">Mu-like prophage major head subunit gpT</fullName>
    </submittedName>
</protein>
<keyword evidence="4" id="KW-1185">Reference proteome</keyword>
<feature type="chain" id="PRO_5004171446" evidence="1">
    <location>
        <begin position="30"/>
        <end position="353"/>
    </location>
</feature>
<comment type="caution">
    <text evidence="3">The sequence shown here is derived from an EMBL/GenBank/DDBJ whole genome shotgun (WGS) entry which is preliminary data.</text>
</comment>
<evidence type="ECO:0000256" key="1">
    <source>
        <dbReference type="SAM" id="SignalP"/>
    </source>
</evidence>
<dbReference type="HOGENOM" id="CLU_784834_0_0_0"/>
<dbReference type="Proteomes" id="UP000005297">
    <property type="component" value="Unassembled WGS sequence"/>
</dbReference>
<gene>
    <name evidence="3" type="ORF">SPV1_02803</name>
</gene>
<dbReference type="EMBL" id="AATS01000021">
    <property type="protein sequence ID" value="EAU53532.1"/>
    <property type="molecule type" value="Genomic_DNA"/>
</dbReference>
<feature type="domain" description="Bacteriophage Mu GpT" evidence="2">
    <location>
        <begin position="215"/>
        <end position="282"/>
    </location>
</feature>
<reference evidence="3 4" key="1">
    <citation type="submission" date="2006-09" db="EMBL/GenBank/DDBJ databases">
        <authorList>
            <person name="Emerson D."/>
            <person name="Ferriera S."/>
            <person name="Johnson J."/>
            <person name="Kravitz S."/>
            <person name="Halpern A."/>
            <person name="Remington K."/>
            <person name="Beeson K."/>
            <person name="Tran B."/>
            <person name="Rogers Y.-H."/>
            <person name="Friedman R."/>
            <person name="Venter J.C."/>
        </authorList>
    </citation>
    <scope>NUCLEOTIDE SEQUENCE [LARGE SCALE GENOMIC DNA]</scope>
    <source>
        <strain evidence="3 4">PV-1</strain>
    </source>
</reference>
<proteinExistence type="predicted"/>
<accession>Q0EWD9</accession>
<keyword evidence="1" id="KW-0732">Signal</keyword>
<evidence type="ECO:0000259" key="2">
    <source>
        <dbReference type="Pfam" id="PF10124"/>
    </source>
</evidence>
<feature type="domain" description="Bacteriophage Mu GpT" evidence="2">
    <location>
        <begin position="54"/>
        <end position="203"/>
    </location>
</feature>
<dbReference type="InParanoid" id="Q0EWD9"/>
<dbReference type="Pfam" id="PF10124">
    <property type="entry name" value="Mu-like_gpT"/>
    <property type="match status" value="3"/>
</dbReference>
<dbReference type="eggNOG" id="COG4397">
    <property type="taxonomic scope" value="Bacteria"/>
</dbReference>
<dbReference type="AlphaFoldDB" id="Q0EWD9"/>
<dbReference type="PROSITE" id="PS51257">
    <property type="entry name" value="PROKAR_LIPOPROTEIN"/>
    <property type="match status" value="1"/>
</dbReference>